<dbReference type="STRING" id="38654.A0A1U7SM50"/>
<feature type="transmembrane region" description="Helical" evidence="5">
    <location>
        <begin position="295"/>
        <end position="320"/>
    </location>
</feature>
<evidence type="ECO:0000256" key="5">
    <source>
        <dbReference type="SAM" id="Phobius"/>
    </source>
</evidence>
<dbReference type="CTD" id="81501"/>
<dbReference type="KEGG" id="asn:102379499"/>
<evidence type="ECO:0000256" key="3">
    <source>
        <dbReference type="ARBA" id="ARBA00022989"/>
    </source>
</evidence>
<dbReference type="PANTHER" id="PTHR21041:SF2">
    <property type="entry name" value="DENDRITIC CELL-SPECIFIC TRANSMEMBRANE PROTEIN"/>
    <property type="match status" value="1"/>
</dbReference>
<feature type="transmembrane region" description="Helical" evidence="5">
    <location>
        <begin position="383"/>
        <end position="404"/>
    </location>
</feature>
<sequence>MRSFASLTRHVWELFTSERQPGWKKLLQLFAVCCTASFISSSLLFLGLYSSLTHFPLVTLAIVASVWIALSIALFSSKHVRCFAALFVLSCGLREGRNALITAGTGIVAAGNIQSIFHNIKVLADSITCNIEVEHFALIKHYVEAIQWIYNQIKFSSNPFKDIVSLSDEFNTFYIISDEGFKLRLNTTKQQIQSVINHISSILAIQPYISQRLFPFMGLFLVVLGTYLFIRKFVSTQSAKFKNIYITKRFIGFDEQQKNQQKPSVLPLNKKERKVYLTIPSLSLTQKEKKNIGCFFLPVFTNLCIWALFAAIDYMVYWLIFSVSKHLQELPEIEVHLKVYYQKNEDNFIINTGKVIQNNFYLKIPLFKHDCIPKPEFPLLSTWIQIGVIIFFLIIFGLFSSILVQLKVLVSSSFYPNIEMTRIRYLHSKLLRYREKPPQKNVKRKLNSFAQTLQFWFPIFKAMGTIRKKEKDMINENKV</sequence>
<keyword evidence="7" id="KW-1185">Reference proteome</keyword>
<evidence type="ECO:0000256" key="4">
    <source>
        <dbReference type="ARBA" id="ARBA00023136"/>
    </source>
</evidence>
<name>A0A1U7SM50_ALLSI</name>
<dbReference type="InterPro" id="IPR051856">
    <property type="entry name" value="CSR-E3_Ligase_Protein"/>
</dbReference>
<dbReference type="PANTHER" id="PTHR21041">
    <property type="entry name" value="DENDRITIC CELL-SPECIFIC TRANSMEMBRANE PROTEIN"/>
    <property type="match status" value="1"/>
</dbReference>
<dbReference type="RefSeq" id="XP_006038292.2">
    <property type="nucleotide sequence ID" value="XM_006038230.2"/>
</dbReference>
<evidence type="ECO:0000313" key="8">
    <source>
        <dbReference type="RefSeq" id="XP_006038292.2"/>
    </source>
</evidence>
<dbReference type="GeneID" id="102379499"/>
<organism evidence="7 8">
    <name type="scientific">Alligator sinensis</name>
    <name type="common">Chinese alligator</name>
    <dbReference type="NCBI Taxonomy" id="38654"/>
    <lineage>
        <taxon>Eukaryota</taxon>
        <taxon>Metazoa</taxon>
        <taxon>Chordata</taxon>
        <taxon>Craniata</taxon>
        <taxon>Vertebrata</taxon>
        <taxon>Euteleostomi</taxon>
        <taxon>Archelosauria</taxon>
        <taxon>Archosauria</taxon>
        <taxon>Crocodylia</taxon>
        <taxon>Alligatoridae</taxon>
        <taxon>Alligatorinae</taxon>
        <taxon>Alligator</taxon>
    </lineage>
</organism>
<feature type="transmembrane region" description="Helical" evidence="5">
    <location>
        <begin position="215"/>
        <end position="234"/>
    </location>
</feature>
<dbReference type="eggNOG" id="ENOG502QWDQ">
    <property type="taxonomic scope" value="Eukaryota"/>
</dbReference>
<dbReference type="GO" id="GO:0005789">
    <property type="term" value="C:endoplasmic reticulum membrane"/>
    <property type="evidence" value="ECO:0007669"/>
    <property type="project" value="TreeGrafter"/>
</dbReference>
<dbReference type="Proteomes" id="UP000189705">
    <property type="component" value="Unplaced"/>
</dbReference>
<keyword evidence="3 5" id="KW-1133">Transmembrane helix</keyword>
<dbReference type="Pfam" id="PF07782">
    <property type="entry name" value="DC_STAMP"/>
    <property type="match status" value="1"/>
</dbReference>
<comment type="subcellular location">
    <subcellularLocation>
        <location evidence="1">Membrane</location>
        <topology evidence="1">Multi-pass membrane protein</topology>
    </subcellularLocation>
</comment>
<evidence type="ECO:0000259" key="6">
    <source>
        <dbReference type="Pfam" id="PF07782"/>
    </source>
</evidence>
<feature type="transmembrane region" description="Helical" evidence="5">
    <location>
        <begin position="26"/>
        <end position="49"/>
    </location>
</feature>
<reference evidence="8" key="1">
    <citation type="submission" date="2025-08" db="UniProtKB">
        <authorList>
            <consortium name="RefSeq"/>
        </authorList>
    </citation>
    <scope>IDENTIFICATION</scope>
</reference>
<proteinExistence type="predicted"/>
<keyword evidence="2 5" id="KW-0812">Transmembrane</keyword>
<keyword evidence="4 5" id="KW-0472">Membrane</keyword>
<feature type="transmembrane region" description="Helical" evidence="5">
    <location>
        <begin position="55"/>
        <end position="75"/>
    </location>
</feature>
<evidence type="ECO:0000313" key="7">
    <source>
        <dbReference type="Proteomes" id="UP000189705"/>
    </source>
</evidence>
<dbReference type="InParanoid" id="A0A1U7SM50"/>
<evidence type="ECO:0000256" key="2">
    <source>
        <dbReference type="ARBA" id="ARBA00022692"/>
    </source>
</evidence>
<evidence type="ECO:0000256" key="1">
    <source>
        <dbReference type="ARBA" id="ARBA00004141"/>
    </source>
</evidence>
<dbReference type="InterPro" id="IPR012858">
    <property type="entry name" value="DC_STAMP-like"/>
</dbReference>
<protein>
    <submittedName>
        <fullName evidence="8">Dendritic cell-specific transmembrane protein</fullName>
    </submittedName>
</protein>
<dbReference type="GO" id="GO:0009986">
    <property type="term" value="C:cell surface"/>
    <property type="evidence" value="ECO:0007669"/>
    <property type="project" value="TreeGrafter"/>
</dbReference>
<dbReference type="AlphaFoldDB" id="A0A1U7SM50"/>
<accession>A0A1U7SM50</accession>
<feature type="domain" description="Dendritic cell-specific transmembrane protein-like" evidence="6">
    <location>
        <begin position="241"/>
        <end position="427"/>
    </location>
</feature>
<gene>
    <name evidence="8" type="primary">DCSTAMP</name>
</gene>